<name>A0A9Q2NQW5_9RHOB</name>
<protein>
    <submittedName>
        <fullName evidence="1">Uncharacterized protein</fullName>
    </submittedName>
</protein>
<dbReference type="Proteomes" id="UP000809337">
    <property type="component" value="Unassembled WGS sequence"/>
</dbReference>
<accession>A0A9Q2NQW5</accession>
<evidence type="ECO:0000313" key="2">
    <source>
        <dbReference type="Proteomes" id="UP000809337"/>
    </source>
</evidence>
<reference evidence="1" key="1">
    <citation type="submission" date="2021-01" db="EMBL/GenBank/DDBJ databases">
        <title>Diatom-associated Roseobacters Show Island Model of Population Structure.</title>
        <authorList>
            <person name="Qu L."/>
            <person name="Feng X."/>
            <person name="Chen Y."/>
            <person name="Li L."/>
            <person name="Wang X."/>
            <person name="Hu Z."/>
            <person name="Wang H."/>
            <person name="Luo H."/>
        </authorList>
    </citation>
    <scope>NUCLEOTIDE SEQUENCE</scope>
    <source>
        <strain evidence="1">SM26-45</strain>
    </source>
</reference>
<evidence type="ECO:0000313" key="1">
    <source>
        <dbReference type="EMBL" id="MBM2355993.1"/>
    </source>
</evidence>
<dbReference type="RefSeq" id="WP_231034769.1">
    <property type="nucleotide sequence ID" value="NZ_JAJNGX010000011.1"/>
</dbReference>
<gene>
    <name evidence="1" type="ORF">JQX14_15680</name>
</gene>
<comment type="caution">
    <text evidence="1">The sequence shown here is derived from an EMBL/GenBank/DDBJ whole genome shotgun (WGS) entry which is preliminary data.</text>
</comment>
<sequence length="88" mass="9716">MPADNRVVQGDVLQDILQELAEISSLAFSLKEEMSPLSQEDLQAGAEPLLQSQIQAYLDEIQTRITVLALGNLQATRDEWYAANDGVQ</sequence>
<organism evidence="1 2">
    <name type="scientific">Pseudosulfitobacter pseudonitzschiae</name>
    <dbReference type="NCBI Taxonomy" id="1402135"/>
    <lineage>
        <taxon>Bacteria</taxon>
        <taxon>Pseudomonadati</taxon>
        <taxon>Pseudomonadota</taxon>
        <taxon>Alphaproteobacteria</taxon>
        <taxon>Rhodobacterales</taxon>
        <taxon>Roseobacteraceae</taxon>
        <taxon>Pseudosulfitobacter</taxon>
    </lineage>
</organism>
<proteinExistence type="predicted"/>
<dbReference type="EMBL" id="JAFBWN010000011">
    <property type="protein sequence ID" value="MBM2355993.1"/>
    <property type="molecule type" value="Genomic_DNA"/>
</dbReference>
<dbReference type="AlphaFoldDB" id="A0A9Q2NQW5"/>